<feature type="domain" description="N-acetyltransferase" evidence="3">
    <location>
        <begin position="3"/>
        <end position="150"/>
    </location>
</feature>
<dbReference type="InterPro" id="IPR051556">
    <property type="entry name" value="N-term/lysine_N-AcTrnsfr"/>
</dbReference>
<keyword evidence="2" id="KW-0012">Acyltransferase</keyword>
<dbReference type="RefSeq" id="WP_099904916.1">
    <property type="nucleotide sequence ID" value="NZ_BPQJ01000001.1"/>
</dbReference>
<evidence type="ECO:0000256" key="2">
    <source>
        <dbReference type="ARBA" id="ARBA00023315"/>
    </source>
</evidence>
<keyword evidence="5" id="KW-1185">Reference proteome</keyword>
<dbReference type="InterPro" id="IPR016181">
    <property type="entry name" value="Acyl_CoA_acyltransferase"/>
</dbReference>
<accession>A0AA37H743</accession>
<evidence type="ECO:0000313" key="5">
    <source>
        <dbReference type="Proteomes" id="UP001055286"/>
    </source>
</evidence>
<dbReference type="Gene3D" id="3.40.630.30">
    <property type="match status" value="1"/>
</dbReference>
<dbReference type="PANTHER" id="PTHR42919:SF8">
    <property type="entry name" value="N-ALPHA-ACETYLTRANSFERASE 50"/>
    <property type="match status" value="1"/>
</dbReference>
<evidence type="ECO:0000313" key="4">
    <source>
        <dbReference type="EMBL" id="GJD60154.1"/>
    </source>
</evidence>
<dbReference type="Pfam" id="PF00583">
    <property type="entry name" value="Acetyltransf_1"/>
    <property type="match status" value="1"/>
</dbReference>
<dbReference type="SUPFAM" id="SSF55729">
    <property type="entry name" value="Acyl-CoA N-acyltransferases (Nat)"/>
    <property type="match status" value="1"/>
</dbReference>
<sequence>MSVSVRRLSPTDIPLLRDLNRLFGQAFEDSIGYGSAPPSDAYLADLLAKEHVFVLVALMEGDVAGGLVAYALDKIEQARREVYVYDLAVDAPHRRRGVATALIEHLRATCGATVIFVQADPGDEAAIALYTKLGEREDVHHFDIPVAPRA</sequence>
<organism evidence="4 5">
    <name type="scientific">Methylobacterium frigidaeris</name>
    <dbReference type="NCBI Taxonomy" id="2038277"/>
    <lineage>
        <taxon>Bacteria</taxon>
        <taxon>Pseudomonadati</taxon>
        <taxon>Pseudomonadota</taxon>
        <taxon>Alphaproteobacteria</taxon>
        <taxon>Hyphomicrobiales</taxon>
        <taxon>Methylobacteriaceae</taxon>
        <taxon>Methylobacterium</taxon>
    </lineage>
</organism>
<comment type="caution">
    <text evidence="4">The sequence shown here is derived from an EMBL/GenBank/DDBJ whole genome shotgun (WGS) entry which is preliminary data.</text>
</comment>
<reference evidence="4" key="1">
    <citation type="journal article" date="2016" name="Front. Microbiol.">
        <title>Genome Sequence of the Piezophilic, Mesophilic Sulfate-Reducing Bacterium Desulfovibrio indicus J2T.</title>
        <authorList>
            <person name="Cao J."/>
            <person name="Maignien L."/>
            <person name="Shao Z."/>
            <person name="Alain K."/>
            <person name="Jebbar M."/>
        </authorList>
    </citation>
    <scope>NUCLEOTIDE SEQUENCE</scope>
    <source>
        <strain evidence="4">JCM 32048</strain>
    </source>
</reference>
<dbReference type="Proteomes" id="UP001055286">
    <property type="component" value="Unassembled WGS sequence"/>
</dbReference>
<dbReference type="GO" id="GO:0016747">
    <property type="term" value="F:acyltransferase activity, transferring groups other than amino-acyl groups"/>
    <property type="evidence" value="ECO:0007669"/>
    <property type="project" value="InterPro"/>
</dbReference>
<keyword evidence="1" id="KW-0808">Transferase</keyword>
<dbReference type="PANTHER" id="PTHR42919">
    <property type="entry name" value="N-ALPHA-ACETYLTRANSFERASE"/>
    <property type="match status" value="1"/>
</dbReference>
<evidence type="ECO:0000256" key="1">
    <source>
        <dbReference type="ARBA" id="ARBA00022679"/>
    </source>
</evidence>
<gene>
    <name evidence="4" type="primary">aacC1</name>
    <name evidence="4" type="ORF">MPEAHAMD_0289</name>
</gene>
<dbReference type="AlphaFoldDB" id="A0AA37H743"/>
<dbReference type="InterPro" id="IPR000182">
    <property type="entry name" value="GNAT_dom"/>
</dbReference>
<reference evidence="4" key="2">
    <citation type="submission" date="2021-08" db="EMBL/GenBank/DDBJ databases">
        <authorList>
            <person name="Tani A."/>
            <person name="Ola A."/>
            <person name="Ogura Y."/>
            <person name="Katsura K."/>
            <person name="Hayashi T."/>
        </authorList>
    </citation>
    <scope>NUCLEOTIDE SEQUENCE</scope>
    <source>
        <strain evidence="4">JCM 32048</strain>
    </source>
</reference>
<dbReference type="PROSITE" id="PS51186">
    <property type="entry name" value="GNAT"/>
    <property type="match status" value="1"/>
</dbReference>
<proteinExistence type="predicted"/>
<name>A0AA37H743_9HYPH</name>
<protein>
    <submittedName>
        <fullName evidence="4">Gentamicin 3-N-acetyltransferase</fullName>
    </submittedName>
</protein>
<evidence type="ECO:0000259" key="3">
    <source>
        <dbReference type="PROSITE" id="PS51186"/>
    </source>
</evidence>
<dbReference type="CDD" id="cd04301">
    <property type="entry name" value="NAT_SF"/>
    <property type="match status" value="1"/>
</dbReference>
<dbReference type="EMBL" id="BPQJ01000001">
    <property type="protein sequence ID" value="GJD60154.1"/>
    <property type="molecule type" value="Genomic_DNA"/>
</dbReference>